<feature type="compositionally biased region" description="Polar residues" evidence="1">
    <location>
        <begin position="27"/>
        <end position="37"/>
    </location>
</feature>
<comment type="caution">
    <text evidence="2">The sequence shown here is derived from an EMBL/GenBank/DDBJ whole genome shotgun (WGS) entry which is preliminary data.</text>
</comment>
<proteinExistence type="predicted"/>
<feature type="region of interest" description="Disordered" evidence="1">
    <location>
        <begin position="115"/>
        <end position="147"/>
    </location>
</feature>
<feature type="region of interest" description="Disordered" evidence="1">
    <location>
        <begin position="1"/>
        <end position="67"/>
    </location>
</feature>
<accession>A0A9W8XXQ2</accession>
<protein>
    <submittedName>
        <fullName evidence="2">Uncharacterized protein</fullName>
    </submittedName>
</protein>
<reference evidence="2" key="1">
    <citation type="submission" date="2022-10" db="EMBL/GenBank/DDBJ databases">
        <title>Tapping the CABI collections for fungal endophytes: first genome assemblies for Collariella, Neodidymelliopsis, Ascochyta clinopodiicola, Didymella pomorum, Didymosphaeria variabile, Neocosmospora piperis and Neocucurbitaria cava.</title>
        <authorList>
            <person name="Hill R."/>
        </authorList>
    </citation>
    <scope>NUCLEOTIDE SEQUENCE</scope>
    <source>
        <strain evidence="2">IMI 356814</strain>
    </source>
</reference>
<dbReference type="Proteomes" id="UP001140560">
    <property type="component" value="Unassembled WGS sequence"/>
</dbReference>
<feature type="compositionally biased region" description="Basic and acidic residues" evidence="1">
    <location>
        <begin position="12"/>
        <end position="25"/>
    </location>
</feature>
<gene>
    <name evidence="2" type="ORF">N0V83_010698</name>
</gene>
<evidence type="ECO:0000256" key="1">
    <source>
        <dbReference type="SAM" id="MobiDB-lite"/>
    </source>
</evidence>
<evidence type="ECO:0000313" key="3">
    <source>
        <dbReference type="Proteomes" id="UP001140560"/>
    </source>
</evidence>
<name>A0A9W8XXQ2_9PLEO</name>
<dbReference type="EMBL" id="JAPEUY010000022">
    <property type="protein sequence ID" value="KAJ4361758.1"/>
    <property type="molecule type" value="Genomic_DNA"/>
</dbReference>
<sequence>MSTPRRANKVVTDLRKKGETLHEDSFTDGSGSPTRANPDSMKRPRSVTPPGTRGLEMAGPPQLKKSQGYVYAQRGPEREFGFKVPVAKAPEVARLPQQTKSQGYVYAKRGPERDFGFKVPVAKPPTKVPPAGSKTAKPPPQKEDEKSQVINRHLLTWAPREVFTFKPHVAKPHIEALAEQQDADYGSNESADDADGQDFDFNMSDNLPEDLFRGDDGLEDIKRGQRDQAADAASRIWPADASGPISPLPTRPVVTKCTMCGDYKANFDLGPVSARSAVLWRLQKEIVGHITDHKKLKIIKGDKHCAPGRGNKLPDGDFRVHQEHTRLKPCGKMSARSEEGGKAPMAYVNWNYGSCGFKAAS</sequence>
<organism evidence="2 3">
    <name type="scientific">Neocucurbitaria cava</name>
    <dbReference type="NCBI Taxonomy" id="798079"/>
    <lineage>
        <taxon>Eukaryota</taxon>
        <taxon>Fungi</taxon>
        <taxon>Dikarya</taxon>
        <taxon>Ascomycota</taxon>
        <taxon>Pezizomycotina</taxon>
        <taxon>Dothideomycetes</taxon>
        <taxon>Pleosporomycetidae</taxon>
        <taxon>Pleosporales</taxon>
        <taxon>Pleosporineae</taxon>
        <taxon>Cucurbitariaceae</taxon>
        <taxon>Neocucurbitaria</taxon>
    </lineage>
</organism>
<dbReference type="AlphaFoldDB" id="A0A9W8XXQ2"/>
<keyword evidence="3" id="KW-1185">Reference proteome</keyword>
<evidence type="ECO:0000313" key="2">
    <source>
        <dbReference type="EMBL" id="KAJ4361758.1"/>
    </source>
</evidence>